<proteinExistence type="predicted"/>
<accession>A0A0F8XKG8</accession>
<sequence length="259" mass="29697">ILFETHFCSNRNAALGRHFEGRATINSLFNVPGYLGHRGLLGCCVDHVYTIGITEQKVYLFLVSAQNNSTQASGSPRRELGRAMIRDMAVKRKRKRSKKPLKDRSRKERWRARWILRGESDFVPDLIYDDDFHPKDIVKYFQAQYDLISNPRENRTERGDLKFVTEPVRAPTLAGYAVKIGVSRECLWAWRQKHPKFSESVQRAKAIQEAFLVEQGTLGALNPQVTIMTLKNLQDWTDKVDVGAQGVITLKFDDQDTEA</sequence>
<dbReference type="InterPro" id="IPR032066">
    <property type="entry name" value="GP3_package"/>
</dbReference>
<protein>
    <submittedName>
        <fullName evidence="1">Uncharacterized protein</fullName>
    </submittedName>
</protein>
<evidence type="ECO:0000313" key="1">
    <source>
        <dbReference type="EMBL" id="KKK61580.1"/>
    </source>
</evidence>
<dbReference type="Gene3D" id="1.10.132.80">
    <property type="match status" value="1"/>
</dbReference>
<gene>
    <name evidence="1" type="ORF">LCGC14_3012900</name>
</gene>
<dbReference type="AlphaFoldDB" id="A0A0F8XKG8"/>
<organism evidence="1">
    <name type="scientific">marine sediment metagenome</name>
    <dbReference type="NCBI Taxonomy" id="412755"/>
    <lineage>
        <taxon>unclassified sequences</taxon>
        <taxon>metagenomes</taxon>
        <taxon>ecological metagenomes</taxon>
    </lineage>
</organism>
<feature type="non-terminal residue" evidence="1">
    <location>
        <position position="1"/>
    </location>
</feature>
<name>A0A0F8XKG8_9ZZZZ</name>
<dbReference type="EMBL" id="LAZR01062406">
    <property type="protein sequence ID" value="KKK61580.1"/>
    <property type="molecule type" value="Genomic_DNA"/>
</dbReference>
<comment type="caution">
    <text evidence="1">The sequence shown here is derived from an EMBL/GenBank/DDBJ whole genome shotgun (WGS) entry which is preliminary data.</text>
</comment>
<dbReference type="Pfam" id="PF16677">
    <property type="entry name" value="GP3_package"/>
    <property type="match status" value="1"/>
</dbReference>
<reference evidence="1" key="1">
    <citation type="journal article" date="2015" name="Nature">
        <title>Complex archaea that bridge the gap between prokaryotes and eukaryotes.</title>
        <authorList>
            <person name="Spang A."/>
            <person name="Saw J.H."/>
            <person name="Jorgensen S.L."/>
            <person name="Zaremba-Niedzwiedzka K."/>
            <person name="Martijn J."/>
            <person name="Lind A.E."/>
            <person name="van Eijk R."/>
            <person name="Schleper C."/>
            <person name="Guy L."/>
            <person name="Ettema T.J."/>
        </authorList>
    </citation>
    <scope>NUCLEOTIDE SEQUENCE</scope>
</reference>